<dbReference type="OrthoDB" id="1046782at2759"/>
<sequence length="539" mass="61521">MASSQSQKRPDPIPSQNGRRRNRLMTVAVDEHTLEEFTTEYRHPSNTSEHDLDLHIFEWDKNVDGGVGRYQHYKSVDDIYTLEKRQIRVIFAPRHIAPDPRDVNSLAHFFHKFAVPRAFVAESLRAISQSFGAQTDSCGTEYTWFHVLAKDVAISNAKKGRRRIVQTPEDSSTTAAPGDRQYSGDGVGRAKGRSQANFSWVKPGFVLKIEHDEASPASKTDSPNNSTGSINTLVDSGSYATLLCFGAPRTFERRFQNLQRTATSDDLMEDPYYLLELVLDGMWQLMDNAGWLVSEVFGEIEGNTLDLADSPAKANKEVDFPGLHNLAKHAIYMRENIDSAMYTLECLYARHKYMTGDNPKPAQLFTRQALDYRKTMFYSTQRRLSSLEKRMENILQLSFHWVTQSDSLIMLSESLSMKAIAVATLVFMPLGTVAAIFGTQLISLEDDPPHHARVSQDFWLLWVISVPLTLFVIMVWRVWYHDKRAQLKGKARIREDGERGYMGWKRVGEKGFIKLEDLRRRLQASEGKLEREEREMAPV</sequence>
<feature type="region of interest" description="Disordered" evidence="1">
    <location>
        <begin position="1"/>
        <end position="22"/>
    </location>
</feature>
<dbReference type="AlphaFoldDB" id="A0A6A6SL75"/>
<evidence type="ECO:0000313" key="4">
    <source>
        <dbReference type="Proteomes" id="UP000799324"/>
    </source>
</evidence>
<evidence type="ECO:0000256" key="1">
    <source>
        <dbReference type="SAM" id="MobiDB-lite"/>
    </source>
</evidence>
<organism evidence="3 4">
    <name type="scientific">Lophiostoma macrostomum CBS 122681</name>
    <dbReference type="NCBI Taxonomy" id="1314788"/>
    <lineage>
        <taxon>Eukaryota</taxon>
        <taxon>Fungi</taxon>
        <taxon>Dikarya</taxon>
        <taxon>Ascomycota</taxon>
        <taxon>Pezizomycotina</taxon>
        <taxon>Dothideomycetes</taxon>
        <taxon>Pleosporomycetidae</taxon>
        <taxon>Pleosporales</taxon>
        <taxon>Lophiostomataceae</taxon>
        <taxon>Lophiostoma</taxon>
    </lineage>
</organism>
<evidence type="ECO:0000313" key="3">
    <source>
        <dbReference type="EMBL" id="KAF2648576.1"/>
    </source>
</evidence>
<name>A0A6A6SL75_9PLEO</name>
<keyword evidence="2" id="KW-1133">Transmembrane helix</keyword>
<keyword evidence="2" id="KW-0472">Membrane</keyword>
<feature type="transmembrane region" description="Helical" evidence="2">
    <location>
        <begin position="459"/>
        <end position="480"/>
    </location>
</feature>
<proteinExistence type="predicted"/>
<dbReference type="EMBL" id="MU004531">
    <property type="protein sequence ID" value="KAF2648576.1"/>
    <property type="molecule type" value="Genomic_DNA"/>
</dbReference>
<protein>
    <recommendedName>
        <fullName evidence="5">Cora-domain-containing protein</fullName>
    </recommendedName>
</protein>
<gene>
    <name evidence="3" type="ORF">K491DRAFT_240122</name>
</gene>
<evidence type="ECO:0008006" key="5">
    <source>
        <dbReference type="Google" id="ProtNLM"/>
    </source>
</evidence>
<feature type="transmembrane region" description="Helical" evidence="2">
    <location>
        <begin position="419"/>
        <end position="439"/>
    </location>
</feature>
<accession>A0A6A6SL75</accession>
<evidence type="ECO:0000256" key="2">
    <source>
        <dbReference type="SAM" id="Phobius"/>
    </source>
</evidence>
<reference evidence="3" key="1">
    <citation type="journal article" date="2020" name="Stud. Mycol.">
        <title>101 Dothideomycetes genomes: a test case for predicting lifestyles and emergence of pathogens.</title>
        <authorList>
            <person name="Haridas S."/>
            <person name="Albert R."/>
            <person name="Binder M."/>
            <person name="Bloem J."/>
            <person name="Labutti K."/>
            <person name="Salamov A."/>
            <person name="Andreopoulos B."/>
            <person name="Baker S."/>
            <person name="Barry K."/>
            <person name="Bills G."/>
            <person name="Bluhm B."/>
            <person name="Cannon C."/>
            <person name="Castanera R."/>
            <person name="Culley D."/>
            <person name="Daum C."/>
            <person name="Ezra D."/>
            <person name="Gonzalez J."/>
            <person name="Henrissat B."/>
            <person name="Kuo A."/>
            <person name="Liang C."/>
            <person name="Lipzen A."/>
            <person name="Lutzoni F."/>
            <person name="Magnuson J."/>
            <person name="Mondo S."/>
            <person name="Nolan M."/>
            <person name="Ohm R."/>
            <person name="Pangilinan J."/>
            <person name="Park H.-J."/>
            <person name="Ramirez L."/>
            <person name="Alfaro M."/>
            <person name="Sun H."/>
            <person name="Tritt A."/>
            <person name="Yoshinaga Y."/>
            <person name="Zwiers L.-H."/>
            <person name="Turgeon B."/>
            <person name="Goodwin S."/>
            <person name="Spatafora J."/>
            <person name="Crous P."/>
            <person name="Grigoriev I."/>
        </authorList>
    </citation>
    <scope>NUCLEOTIDE SEQUENCE</scope>
    <source>
        <strain evidence="3">CBS 122681</strain>
    </source>
</reference>
<dbReference type="Proteomes" id="UP000799324">
    <property type="component" value="Unassembled WGS sequence"/>
</dbReference>
<keyword evidence="4" id="KW-1185">Reference proteome</keyword>
<feature type="region of interest" description="Disordered" evidence="1">
    <location>
        <begin position="159"/>
        <end position="190"/>
    </location>
</feature>
<keyword evidence="2" id="KW-0812">Transmembrane</keyword>
<dbReference type="Gene3D" id="1.20.58.340">
    <property type="entry name" value="Magnesium transport protein CorA, transmembrane region"/>
    <property type="match status" value="1"/>
</dbReference>